<dbReference type="Proteomes" id="UP000587002">
    <property type="component" value="Unassembled WGS sequence"/>
</dbReference>
<proteinExistence type="predicted"/>
<dbReference type="AlphaFoldDB" id="A0A853AP92"/>
<evidence type="ECO:0000313" key="2">
    <source>
        <dbReference type="Proteomes" id="UP000587002"/>
    </source>
</evidence>
<comment type="caution">
    <text evidence="1">The sequence shown here is derived from an EMBL/GenBank/DDBJ whole genome shotgun (WGS) entry which is preliminary data.</text>
</comment>
<accession>A0A853AP92</accession>
<dbReference type="EMBL" id="JACCFJ010000001">
    <property type="protein sequence ID" value="NYI84253.1"/>
    <property type="molecule type" value="Genomic_DNA"/>
</dbReference>
<dbReference type="RefSeq" id="WP_179721262.1">
    <property type="nucleotide sequence ID" value="NZ_BAABFH010000001.1"/>
</dbReference>
<dbReference type="Pfam" id="PF14350">
    <property type="entry name" value="Beta_protein"/>
    <property type="match status" value="1"/>
</dbReference>
<evidence type="ECO:0000313" key="1">
    <source>
        <dbReference type="EMBL" id="NYI84253.1"/>
    </source>
</evidence>
<keyword evidence="2" id="KW-1185">Reference proteome</keyword>
<sequence>MSRLRGQDGRCGWTRRGSLSSNPFDSIAGGAFAYLDARIEEELEDGLDLWNTDVPVLTPVISVNADDQQLGQVRMLREHAPRQVVLRGQHASRNGTADRIARIVRGLGVSSDEVHLILDEQYVEHVDERRVRELVDVVDDVSQRFELASIVLMAGSAPNQRKDLETRFRDRAELSLWRAVSERCSHPIRDGDYGVVHPLPTGEGGFGWPNPYIHCTVPNRSLFIGRKIPNRKNSVPPPGSSERYFLEVADELVHHEEYAGPRFSWGDRALHECRYRNTHSVGEPPTWIEIATSHHLAHLDHARDSATH</sequence>
<organism evidence="1 2">
    <name type="scientific">Saccharopolyspora hordei</name>
    <dbReference type="NCBI Taxonomy" id="1838"/>
    <lineage>
        <taxon>Bacteria</taxon>
        <taxon>Bacillati</taxon>
        <taxon>Actinomycetota</taxon>
        <taxon>Actinomycetes</taxon>
        <taxon>Pseudonocardiales</taxon>
        <taxon>Pseudonocardiaceae</taxon>
        <taxon>Saccharopolyspora</taxon>
    </lineage>
</organism>
<gene>
    <name evidence="1" type="ORF">HNR68_002883</name>
</gene>
<protein>
    <submittedName>
        <fullName evidence="1">Uncharacterized protein</fullName>
    </submittedName>
</protein>
<reference evidence="1 2" key="1">
    <citation type="submission" date="2020-07" db="EMBL/GenBank/DDBJ databases">
        <title>Sequencing the genomes of 1000 actinobacteria strains.</title>
        <authorList>
            <person name="Klenk H.-P."/>
        </authorList>
    </citation>
    <scope>NUCLEOTIDE SEQUENCE [LARGE SCALE GENOMIC DNA]</scope>
    <source>
        <strain evidence="1 2">DSM 44065</strain>
    </source>
</reference>
<dbReference type="InterPro" id="IPR025683">
    <property type="entry name" value="Protein_beta"/>
</dbReference>
<name>A0A853AP92_9PSEU</name>